<evidence type="ECO:0000256" key="5">
    <source>
        <dbReference type="SAM" id="MobiDB-lite"/>
    </source>
</evidence>
<dbReference type="InterPro" id="IPR037682">
    <property type="entry name" value="TonB_C"/>
</dbReference>
<feature type="compositionally biased region" description="Low complexity" evidence="5">
    <location>
        <begin position="216"/>
        <end position="231"/>
    </location>
</feature>
<organism evidence="8 9">
    <name type="scientific">Aureimonas endophytica</name>
    <dbReference type="NCBI Taxonomy" id="2027858"/>
    <lineage>
        <taxon>Bacteria</taxon>
        <taxon>Pseudomonadati</taxon>
        <taxon>Pseudomonadota</taxon>
        <taxon>Alphaproteobacteria</taxon>
        <taxon>Hyphomicrobiales</taxon>
        <taxon>Aurantimonadaceae</taxon>
        <taxon>Aureimonas</taxon>
    </lineage>
</organism>
<feature type="transmembrane region" description="Helical" evidence="6">
    <location>
        <begin position="20"/>
        <end position="41"/>
    </location>
</feature>
<evidence type="ECO:0000256" key="2">
    <source>
        <dbReference type="ARBA" id="ARBA00022692"/>
    </source>
</evidence>
<feature type="domain" description="TonB C-terminal" evidence="7">
    <location>
        <begin position="239"/>
        <end position="328"/>
    </location>
</feature>
<evidence type="ECO:0000256" key="4">
    <source>
        <dbReference type="ARBA" id="ARBA00023136"/>
    </source>
</evidence>
<evidence type="ECO:0000259" key="7">
    <source>
        <dbReference type="PROSITE" id="PS52015"/>
    </source>
</evidence>
<proteinExistence type="predicted"/>
<keyword evidence="4 6" id="KW-0472">Membrane</keyword>
<comment type="subcellular location">
    <subcellularLocation>
        <location evidence="1">Membrane</location>
        <topology evidence="1">Single-pass membrane protein</topology>
    </subcellularLocation>
</comment>
<keyword evidence="9" id="KW-1185">Reference proteome</keyword>
<dbReference type="Proteomes" id="UP000644699">
    <property type="component" value="Unassembled WGS sequence"/>
</dbReference>
<evidence type="ECO:0000313" key="8">
    <source>
        <dbReference type="EMBL" id="GGE17671.1"/>
    </source>
</evidence>
<reference evidence="8" key="2">
    <citation type="submission" date="2020-09" db="EMBL/GenBank/DDBJ databases">
        <authorList>
            <person name="Sun Q."/>
            <person name="Zhou Y."/>
        </authorList>
    </citation>
    <scope>NUCLEOTIDE SEQUENCE</scope>
    <source>
        <strain evidence="8">CGMCC 1.15367</strain>
    </source>
</reference>
<dbReference type="NCBIfam" id="TIGR01352">
    <property type="entry name" value="tonB_Cterm"/>
    <property type="match status" value="1"/>
</dbReference>
<dbReference type="AlphaFoldDB" id="A0A917EBP2"/>
<evidence type="ECO:0000256" key="1">
    <source>
        <dbReference type="ARBA" id="ARBA00004167"/>
    </source>
</evidence>
<protein>
    <recommendedName>
        <fullName evidence="7">TonB C-terminal domain-containing protein</fullName>
    </recommendedName>
</protein>
<dbReference type="GO" id="GO:0055085">
    <property type="term" value="P:transmembrane transport"/>
    <property type="evidence" value="ECO:0007669"/>
    <property type="project" value="InterPro"/>
</dbReference>
<feature type="compositionally biased region" description="Pro residues" evidence="5">
    <location>
        <begin position="180"/>
        <end position="191"/>
    </location>
</feature>
<comment type="caution">
    <text evidence="8">The sequence shown here is derived from an EMBL/GenBank/DDBJ whole genome shotgun (WGS) entry which is preliminary data.</text>
</comment>
<accession>A0A917EBP2</accession>
<feature type="compositionally biased region" description="Polar residues" evidence="5">
    <location>
        <begin position="232"/>
        <end position="243"/>
    </location>
</feature>
<dbReference type="PROSITE" id="PS52015">
    <property type="entry name" value="TONB_CTD"/>
    <property type="match status" value="1"/>
</dbReference>
<dbReference type="Pfam" id="PF13103">
    <property type="entry name" value="TonB_2"/>
    <property type="match status" value="1"/>
</dbReference>
<keyword evidence="2 6" id="KW-0812">Transmembrane</keyword>
<keyword evidence="3 6" id="KW-1133">Transmembrane helix</keyword>
<dbReference type="EMBL" id="BMIQ01000007">
    <property type="protein sequence ID" value="GGE17671.1"/>
    <property type="molecule type" value="Genomic_DNA"/>
</dbReference>
<name>A0A917EBP2_9HYPH</name>
<evidence type="ECO:0000313" key="9">
    <source>
        <dbReference type="Proteomes" id="UP000644699"/>
    </source>
</evidence>
<dbReference type="GO" id="GO:0016020">
    <property type="term" value="C:membrane"/>
    <property type="evidence" value="ECO:0007669"/>
    <property type="project" value="UniProtKB-SubCell"/>
</dbReference>
<dbReference type="SUPFAM" id="SSF74653">
    <property type="entry name" value="TolA/TonB C-terminal domain"/>
    <property type="match status" value="1"/>
</dbReference>
<evidence type="ECO:0000256" key="3">
    <source>
        <dbReference type="ARBA" id="ARBA00022989"/>
    </source>
</evidence>
<dbReference type="Gene3D" id="3.30.1150.10">
    <property type="match status" value="1"/>
</dbReference>
<feature type="region of interest" description="Disordered" evidence="5">
    <location>
        <begin position="305"/>
        <end position="328"/>
    </location>
</feature>
<dbReference type="InterPro" id="IPR006260">
    <property type="entry name" value="TonB/TolA_C"/>
</dbReference>
<gene>
    <name evidence="8" type="ORF">GCM10011390_41020</name>
</gene>
<sequence>MTLFLDDPRRIAGESLSAGAARWGFSGVAVALAFSGALFFAAQLPAPQGAQGDLNDAVIIDLEPMEALEEAPPPAPAPEPPVEQPVAETPPPPPEPVVEQPPPPEPPPPEPQVEAPPEPAPPPPEPIVEPVPPEPVAEQPPPPEPAPPEPEPIPQPEPVPAPEPLPDLPQNEAAEAVLNAPPPAPRPAPPRPKVEKAEAKPRPVKKKPEPAKPRPARQASTAPQSSAPAARNTASAPQVSQATWARQVISRIRAQAPRSAGAAGLTARVSFSIDRGGRIISAGIASSSGDGAFDREAVALVRRASPVPAPPDGVGSRTTALTVPIRAR</sequence>
<feature type="compositionally biased region" description="Pro residues" evidence="5">
    <location>
        <begin position="71"/>
        <end position="167"/>
    </location>
</feature>
<reference evidence="8" key="1">
    <citation type="journal article" date="2014" name="Int. J. Syst. Evol. Microbiol.">
        <title>Complete genome sequence of Corynebacterium casei LMG S-19264T (=DSM 44701T), isolated from a smear-ripened cheese.</title>
        <authorList>
            <consortium name="US DOE Joint Genome Institute (JGI-PGF)"/>
            <person name="Walter F."/>
            <person name="Albersmeier A."/>
            <person name="Kalinowski J."/>
            <person name="Ruckert C."/>
        </authorList>
    </citation>
    <scope>NUCLEOTIDE SEQUENCE</scope>
    <source>
        <strain evidence="8">CGMCC 1.15367</strain>
    </source>
</reference>
<feature type="region of interest" description="Disordered" evidence="5">
    <location>
        <begin position="64"/>
        <end position="243"/>
    </location>
</feature>
<evidence type="ECO:0000256" key="6">
    <source>
        <dbReference type="SAM" id="Phobius"/>
    </source>
</evidence>
<feature type="compositionally biased region" description="Basic and acidic residues" evidence="5">
    <location>
        <begin position="192"/>
        <end position="212"/>
    </location>
</feature>
<dbReference type="RefSeq" id="WP_188911772.1">
    <property type="nucleotide sequence ID" value="NZ_BMIQ01000007.1"/>
</dbReference>